<evidence type="ECO:0000313" key="2">
    <source>
        <dbReference type="Proteomes" id="UP000321317"/>
    </source>
</evidence>
<proteinExistence type="predicted"/>
<gene>
    <name evidence="1" type="ORF">FVD16_01370</name>
</gene>
<dbReference type="RefSeq" id="WP_139018562.1">
    <property type="nucleotide sequence ID" value="NZ_JANKHQ010000045.1"/>
</dbReference>
<accession>A0ABY3L3J0</accession>
<comment type="caution">
    <text evidence="1">The sequence shown here is derived from an EMBL/GenBank/DDBJ whole genome shotgun (WGS) entry which is preliminary data.</text>
</comment>
<name>A0ABY3L3J0_9BACT</name>
<protein>
    <submittedName>
        <fullName evidence="1">Uncharacterized protein</fullName>
    </submittedName>
</protein>
<organism evidence="1 2">
    <name type="scientific">Campylobacter helveticus</name>
    <dbReference type="NCBI Taxonomy" id="28898"/>
    <lineage>
        <taxon>Bacteria</taxon>
        <taxon>Pseudomonadati</taxon>
        <taxon>Campylobacterota</taxon>
        <taxon>Epsilonproteobacteria</taxon>
        <taxon>Campylobacterales</taxon>
        <taxon>Campylobacteraceae</taxon>
        <taxon>Campylobacter</taxon>
    </lineage>
</organism>
<reference evidence="1 2" key="1">
    <citation type="submission" date="2019-08" db="EMBL/GenBank/DDBJ databases">
        <title>Rapid identification of Enteric Bacteria from Whole Genome Sequences (WGS) using Average Nucleotide Identity (ANI).</title>
        <authorList>
            <person name="Lane C."/>
        </authorList>
    </citation>
    <scope>NUCLEOTIDE SEQUENCE [LARGE SCALE GENOMIC DNA]</scope>
    <source>
        <strain evidence="1 2">D4984</strain>
    </source>
</reference>
<dbReference type="EMBL" id="VRMA01000011">
    <property type="protein sequence ID" value="TXK59754.1"/>
    <property type="molecule type" value="Genomic_DNA"/>
</dbReference>
<keyword evidence="2" id="KW-1185">Reference proteome</keyword>
<dbReference type="Proteomes" id="UP000321317">
    <property type="component" value="Unassembled WGS sequence"/>
</dbReference>
<sequence>MVISSVYDFIYEALEFKKANENKARENLSALIRWSENEGKKELEFAKNLSKETYKQERVTQEIIKNFEKIKTSIESMRTLTIYSITDEDNKLAIKAYPCYF</sequence>
<evidence type="ECO:0000313" key="1">
    <source>
        <dbReference type="EMBL" id="TXK59754.1"/>
    </source>
</evidence>